<dbReference type="RefSeq" id="WP_149467848.1">
    <property type="nucleotide sequence ID" value="NZ_QOKW01000003.1"/>
</dbReference>
<evidence type="ECO:0000256" key="1">
    <source>
        <dbReference type="ARBA" id="ARBA00022676"/>
    </source>
</evidence>
<dbReference type="Proteomes" id="UP000480854">
    <property type="component" value="Unassembled WGS sequence"/>
</dbReference>
<proteinExistence type="predicted"/>
<evidence type="ECO:0000313" key="4">
    <source>
        <dbReference type="EMBL" id="KAA0682831.1"/>
    </source>
</evidence>
<reference evidence="4 5" key="1">
    <citation type="submission" date="2018-07" db="EMBL/GenBank/DDBJ databases">
        <title>Genome sequence of Azospirillum sp. ATCC 49961.</title>
        <authorList>
            <person name="Sant'Anna F.H."/>
            <person name="Baldani J.I."/>
            <person name="Zilli J.E."/>
            <person name="Reis V.M."/>
            <person name="Hartmann A."/>
            <person name="Cruz L."/>
            <person name="de Souza E.M."/>
            <person name="de Oliveira Pedrosa F."/>
            <person name="Passaglia L.M.P."/>
        </authorList>
    </citation>
    <scope>NUCLEOTIDE SEQUENCE [LARGE SCALE GENOMIC DNA]</scope>
    <source>
        <strain evidence="4 5">ATCC 49961</strain>
    </source>
</reference>
<dbReference type="AlphaFoldDB" id="A0A9W7U0F6"/>
<dbReference type="GO" id="GO:0016757">
    <property type="term" value="F:glycosyltransferase activity"/>
    <property type="evidence" value="ECO:0007669"/>
    <property type="project" value="UniProtKB-KW"/>
</dbReference>
<dbReference type="OrthoDB" id="5443996at2"/>
<protein>
    <submittedName>
        <fullName evidence="4">Colanic acid biosynthesis glycosyltransferase WcaL</fullName>
    </submittedName>
</protein>
<gene>
    <name evidence="4" type="ORF">DS843_05310</name>
</gene>
<feature type="domain" description="Glycosyl transferase family 1" evidence="3">
    <location>
        <begin position="221"/>
        <end position="383"/>
    </location>
</feature>
<keyword evidence="5" id="KW-1185">Reference proteome</keyword>
<accession>A0A9W7U0F6</accession>
<dbReference type="EMBL" id="QOKW01000003">
    <property type="protein sequence ID" value="KAA0682831.1"/>
    <property type="molecule type" value="Genomic_DNA"/>
</dbReference>
<dbReference type="PANTHER" id="PTHR12526:SF510">
    <property type="entry name" value="D-INOSITOL 3-PHOSPHATE GLYCOSYLTRANSFERASE"/>
    <property type="match status" value="1"/>
</dbReference>
<name>A0A9W7U0F6_9PROT</name>
<dbReference type="CDD" id="cd03801">
    <property type="entry name" value="GT4_PimA-like"/>
    <property type="match status" value="1"/>
</dbReference>
<organism evidence="4 5">
    <name type="scientific">Roseomonas genomospecies 6</name>
    <dbReference type="NCBI Taxonomy" id="214106"/>
    <lineage>
        <taxon>Bacteria</taxon>
        <taxon>Pseudomonadati</taxon>
        <taxon>Pseudomonadota</taxon>
        <taxon>Alphaproteobacteria</taxon>
        <taxon>Acetobacterales</taxon>
        <taxon>Roseomonadaceae</taxon>
        <taxon>Roseomonas</taxon>
    </lineage>
</organism>
<dbReference type="Pfam" id="PF00534">
    <property type="entry name" value="Glycos_transf_1"/>
    <property type="match status" value="1"/>
</dbReference>
<evidence type="ECO:0000313" key="5">
    <source>
        <dbReference type="Proteomes" id="UP000480854"/>
    </source>
</evidence>
<comment type="caution">
    <text evidence="4">The sequence shown here is derived from an EMBL/GenBank/DDBJ whole genome shotgun (WGS) entry which is preliminary data.</text>
</comment>
<evidence type="ECO:0000259" key="3">
    <source>
        <dbReference type="Pfam" id="PF00534"/>
    </source>
</evidence>
<dbReference type="SUPFAM" id="SSF53756">
    <property type="entry name" value="UDP-Glycosyltransferase/glycogen phosphorylase"/>
    <property type="match status" value="1"/>
</dbReference>
<evidence type="ECO:0000256" key="2">
    <source>
        <dbReference type="ARBA" id="ARBA00022679"/>
    </source>
</evidence>
<sequence>MTVAVIVKGWPRLSETFIAQEILGLERRGLRQLIVSLRQPTDKAVHELNRRVAAPVAHLPEYLHDEPARLMRALAAARRRPGWRAARAAWMADLRRDPSRNRVRRFGQACVLAAELPADVTWLHTHFLHTPASVARYAALLTGLPWSFSAHAKDIWTSPDWDLRDKLAEARWGVTCTALGLARLRALAPEPERVELLYHGLDFSRFPNPPDTRPARDGGDPADPVRLLSVGRAVEKKGFDLLLDALARLPAGLHWRWTHIGGGDRLAALKAQAAALGLDGRIDWLGAKAQDAVIAQYRRADLFVLPCRTARDGDRDGLPNVLMEAQSQGLACLSTRAAAVAELIGDGITGTLVEPEDPSALAAALESLIRDPARRAALGAAGAARVRRDFGSDFGIDRLHGRFTTENSQTSLIPFGGCCALHGGR</sequence>
<keyword evidence="2" id="KW-0808">Transferase</keyword>
<dbReference type="PANTHER" id="PTHR12526">
    <property type="entry name" value="GLYCOSYLTRANSFERASE"/>
    <property type="match status" value="1"/>
</dbReference>
<dbReference type="InterPro" id="IPR001296">
    <property type="entry name" value="Glyco_trans_1"/>
</dbReference>
<dbReference type="Gene3D" id="3.40.50.2000">
    <property type="entry name" value="Glycogen Phosphorylase B"/>
    <property type="match status" value="2"/>
</dbReference>
<keyword evidence="1" id="KW-0328">Glycosyltransferase</keyword>